<evidence type="ECO:0000313" key="2">
    <source>
        <dbReference type="Proteomes" id="UP000703269"/>
    </source>
</evidence>
<dbReference type="Proteomes" id="UP000703269">
    <property type="component" value="Unassembled WGS sequence"/>
</dbReference>
<sequence length="70" mass="7948">MLNLIRARVPALTLWTTLQAGMWGAVWFRWREPSEFHGQLKSAIPAGHIGRGRYLNDNLPTLRGMAHHTA</sequence>
<accession>A0A9P3GPL7</accession>
<proteinExistence type="predicted"/>
<name>A0A9P3GPL7_9APHY</name>
<dbReference type="OrthoDB" id="2717443at2759"/>
<keyword evidence="2" id="KW-1185">Reference proteome</keyword>
<protein>
    <submittedName>
        <fullName evidence="1">Uncharacterized protein</fullName>
    </submittedName>
</protein>
<gene>
    <name evidence="1" type="ORF">PsYK624_133870</name>
</gene>
<dbReference type="EMBL" id="BPQB01000068">
    <property type="protein sequence ID" value="GJE97174.1"/>
    <property type="molecule type" value="Genomic_DNA"/>
</dbReference>
<dbReference type="AlphaFoldDB" id="A0A9P3GPL7"/>
<reference evidence="1 2" key="1">
    <citation type="submission" date="2021-08" db="EMBL/GenBank/DDBJ databases">
        <title>Draft Genome Sequence of Phanerochaete sordida strain YK-624.</title>
        <authorList>
            <person name="Mori T."/>
            <person name="Dohra H."/>
            <person name="Suzuki T."/>
            <person name="Kawagishi H."/>
            <person name="Hirai H."/>
        </authorList>
    </citation>
    <scope>NUCLEOTIDE SEQUENCE [LARGE SCALE GENOMIC DNA]</scope>
    <source>
        <strain evidence="1 2">YK-624</strain>
    </source>
</reference>
<comment type="caution">
    <text evidence="1">The sequence shown here is derived from an EMBL/GenBank/DDBJ whole genome shotgun (WGS) entry which is preliminary data.</text>
</comment>
<organism evidence="1 2">
    <name type="scientific">Phanerochaete sordida</name>
    <dbReference type="NCBI Taxonomy" id="48140"/>
    <lineage>
        <taxon>Eukaryota</taxon>
        <taxon>Fungi</taxon>
        <taxon>Dikarya</taxon>
        <taxon>Basidiomycota</taxon>
        <taxon>Agaricomycotina</taxon>
        <taxon>Agaricomycetes</taxon>
        <taxon>Polyporales</taxon>
        <taxon>Phanerochaetaceae</taxon>
        <taxon>Phanerochaete</taxon>
    </lineage>
</organism>
<evidence type="ECO:0000313" key="1">
    <source>
        <dbReference type="EMBL" id="GJE97174.1"/>
    </source>
</evidence>